<feature type="non-terminal residue" evidence="1">
    <location>
        <position position="104"/>
    </location>
</feature>
<sequence>IERTSLVFHILQQLLRERSEAADNLTIAKKILHPIRRLPTDVLRETFLACVESPVQCLFSNFIVDSMDLLQGPWAVSHVCRRWRDIAINTARLWCCMSLFFSAP</sequence>
<proteinExistence type="predicted"/>
<dbReference type="RefSeq" id="XP_060332449.1">
    <property type="nucleotide sequence ID" value="XM_060466410.1"/>
</dbReference>
<keyword evidence="2" id="KW-1185">Reference proteome</keyword>
<organism evidence="1 2">
    <name type="scientific">Armillaria tabescens</name>
    <name type="common">Ringless honey mushroom</name>
    <name type="synonym">Agaricus tabescens</name>
    <dbReference type="NCBI Taxonomy" id="1929756"/>
    <lineage>
        <taxon>Eukaryota</taxon>
        <taxon>Fungi</taxon>
        <taxon>Dikarya</taxon>
        <taxon>Basidiomycota</taxon>
        <taxon>Agaricomycotina</taxon>
        <taxon>Agaricomycetes</taxon>
        <taxon>Agaricomycetidae</taxon>
        <taxon>Agaricales</taxon>
        <taxon>Marasmiineae</taxon>
        <taxon>Physalacriaceae</taxon>
        <taxon>Desarmillaria</taxon>
    </lineage>
</organism>
<evidence type="ECO:0000313" key="2">
    <source>
        <dbReference type="Proteomes" id="UP001175211"/>
    </source>
</evidence>
<dbReference type="EMBL" id="JAUEPS010000012">
    <property type="protein sequence ID" value="KAK0460410.1"/>
    <property type="molecule type" value="Genomic_DNA"/>
</dbReference>
<evidence type="ECO:0000313" key="1">
    <source>
        <dbReference type="EMBL" id="KAK0460410.1"/>
    </source>
</evidence>
<name>A0AA39KHW3_ARMTA</name>
<protein>
    <recommendedName>
        <fullName evidence="3">F-box domain-containing protein</fullName>
    </recommendedName>
</protein>
<dbReference type="AlphaFoldDB" id="A0AA39KHW3"/>
<dbReference type="GeneID" id="85349958"/>
<feature type="non-terminal residue" evidence="1">
    <location>
        <position position="1"/>
    </location>
</feature>
<dbReference type="Proteomes" id="UP001175211">
    <property type="component" value="Unassembled WGS sequence"/>
</dbReference>
<accession>A0AA39KHW3</accession>
<evidence type="ECO:0008006" key="3">
    <source>
        <dbReference type="Google" id="ProtNLM"/>
    </source>
</evidence>
<gene>
    <name evidence="1" type="ORF">EV420DRAFT_1216134</name>
</gene>
<reference evidence="1" key="1">
    <citation type="submission" date="2023-06" db="EMBL/GenBank/DDBJ databases">
        <authorList>
            <consortium name="Lawrence Berkeley National Laboratory"/>
            <person name="Ahrendt S."/>
            <person name="Sahu N."/>
            <person name="Indic B."/>
            <person name="Wong-Bajracharya J."/>
            <person name="Merenyi Z."/>
            <person name="Ke H.-M."/>
            <person name="Monk M."/>
            <person name="Kocsube S."/>
            <person name="Drula E."/>
            <person name="Lipzen A."/>
            <person name="Balint B."/>
            <person name="Henrissat B."/>
            <person name="Andreopoulos B."/>
            <person name="Martin F.M."/>
            <person name="Harder C.B."/>
            <person name="Rigling D."/>
            <person name="Ford K.L."/>
            <person name="Foster G.D."/>
            <person name="Pangilinan J."/>
            <person name="Papanicolaou A."/>
            <person name="Barry K."/>
            <person name="LaButti K."/>
            <person name="Viragh M."/>
            <person name="Koriabine M."/>
            <person name="Yan M."/>
            <person name="Riley R."/>
            <person name="Champramary S."/>
            <person name="Plett K.L."/>
            <person name="Tsai I.J."/>
            <person name="Slot J."/>
            <person name="Sipos G."/>
            <person name="Plett J."/>
            <person name="Nagy L.G."/>
            <person name="Grigoriev I.V."/>
        </authorList>
    </citation>
    <scope>NUCLEOTIDE SEQUENCE</scope>
    <source>
        <strain evidence="1">CCBAS 213</strain>
    </source>
</reference>
<comment type="caution">
    <text evidence="1">The sequence shown here is derived from an EMBL/GenBank/DDBJ whole genome shotgun (WGS) entry which is preliminary data.</text>
</comment>